<dbReference type="InterPro" id="IPR002934">
    <property type="entry name" value="Polymerase_NTP_transf_dom"/>
</dbReference>
<dbReference type="InterPro" id="IPR052038">
    <property type="entry name" value="Type-VII_TA_antitoxin"/>
</dbReference>
<name>A0A4R9A991_9MICO</name>
<evidence type="ECO:0000256" key="7">
    <source>
        <dbReference type="ARBA" id="ARBA00022840"/>
    </source>
</evidence>
<evidence type="ECO:0000256" key="3">
    <source>
        <dbReference type="ARBA" id="ARBA00022679"/>
    </source>
</evidence>
<organism evidence="11 12">
    <name type="scientific">Cryobacterium frigoriphilum</name>
    <dbReference type="NCBI Taxonomy" id="1259150"/>
    <lineage>
        <taxon>Bacteria</taxon>
        <taxon>Bacillati</taxon>
        <taxon>Actinomycetota</taxon>
        <taxon>Actinomycetes</taxon>
        <taxon>Micrococcales</taxon>
        <taxon>Microbacteriaceae</taxon>
        <taxon>Cryobacterium</taxon>
    </lineage>
</organism>
<dbReference type="SMART" id="SM00530">
    <property type="entry name" value="HTH_XRE"/>
    <property type="match status" value="1"/>
</dbReference>
<feature type="domain" description="HTH cro/C1-type" evidence="10">
    <location>
        <begin position="28"/>
        <end position="82"/>
    </location>
</feature>
<evidence type="ECO:0000313" key="12">
    <source>
        <dbReference type="Proteomes" id="UP000297447"/>
    </source>
</evidence>
<accession>A0A4R9A991</accession>
<keyword evidence="8" id="KW-0460">Magnesium</keyword>
<dbReference type="Pfam" id="PF01381">
    <property type="entry name" value="HTH_3"/>
    <property type="match status" value="1"/>
</dbReference>
<keyword evidence="5" id="KW-0479">Metal-binding</keyword>
<keyword evidence="2" id="KW-1277">Toxin-antitoxin system</keyword>
<dbReference type="EMBL" id="SOHE01000016">
    <property type="protein sequence ID" value="TFD54550.1"/>
    <property type="molecule type" value="Genomic_DNA"/>
</dbReference>
<comment type="similarity">
    <text evidence="9">Belongs to the MntA antitoxin family.</text>
</comment>
<evidence type="ECO:0000256" key="6">
    <source>
        <dbReference type="ARBA" id="ARBA00022741"/>
    </source>
</evidence>
<dbReference type="Gene3D" id="3.30.460.10">
    <property type="entry name" value="Beta Polymerase, domain 2"/>
    <property type="match status" value="1"/>
</dbReference>
<evidence type="ECO:0000256" key="4">
    <source>
        <dbReference type="ARBA" id="ARBA00022695"/>
    </source>
</evidence>
<dbReference type="Pfam" id="PF01909">
    <property type="entry name" value="NTP_transf_2"/>
    <property type="match status" value="1"/>
</dbReference>
<keyword evidence="3" id="KW-0808">Transferase</keyword>
<sequence>MRTSPPILPQTSTKRYTFVVLTSAASILLQARLRAGLTQAQLGASAGVTQSVISAYEAGKREPALSTLQRLVAASGFQLDLALTSHTMASPHQQLLASHRDELVGRLEELGANNVRVFGSVARGEDTSDSDIDLLVDLRTDVGLFGLAQLHAESERILGVPVDIVPADSLKPRIAQKVLTEARPL</sequence>
<dbReference type="GO" id="GO:0046872">
    <property type="term" value="F:metal ion binding"/>
    <property type="evidence" value="ECO:0007669"/>
    <property type="project" value="UniProtKB-KW"/>
</dbReference>
<comment type="cofactor">
    <cofactor evidence="1">
        <name>Mg(2+)</name>
        <dbReference type="ChEBI" id="CHEBI:18420"/>
    </cofactor>
</comment>
<dbReference type="GO" id="GO:0003677">
    <property type="term" value="F:DNA binding"/>
    <property type="evidence" value="ECO:0007669"/>
    <property type="project" value="InterPro"/>
</dbReference>
<dbReference type="Gene3D" id="1.10.260.40">
    <property type="entry name" value="lambda repressor-like DNA-binding domains"/>
    <property type="match status" value="1"/>
</dbReference>
<dbReference type="PROSITE" id="PS50943">
    <property type="entry name" value="HTH_CROC1"/>
    <property type="match status" value="1"/>
</dbReference>
<keyword evidence="7" id="KW-0067">ATP-binding</keyword>
<evidence type="ECO:0000256" key="9">
    <source>
        <dbReference type="ARBA" id="ARBA00038276"/>
    </source>
</evidence>
<proteinExistence type="inferred from homology"/>
<dbReference type="GO" id="GO:0016779">
    <property type="term" value="F:nucleotidyltransferase activity"/>
    <property type="evidence" value="ECO:0007669"/>
    <property type="project" value="UniProtKB-KW"/>
</dbReference>
<dbReference type="PANTHER" id="PTHR33571:SF12">
    <property type="entry name" value="BSL3053 PROTEIN"/>
    <property type="match status" value="1"/>
</dbReference>
<dbReference type="Proteomes" id="UP000297447">
    <property type="component" value="Unassembled WGS sequence"/>
</dbReference>
<reference evidence="11 12" key="1">
    <citation type="submission" date="2019-03" db="EMBL/GenBank/DDBJ databases">
        <title>Genomics of glacier-inhabiting Cryobacterium strains.</title>
        <authorList>
            <person name="Liu Q."/>
            <person name="Xin Y.-H."/>
        </authorList>
    </citation>
    <scope>NUCLEOTIDE SEQUENCE [LARGE SCALE GENOMIC DNA]</scope>
    <source>
        <strain evidence="11 12">Hh14</strain>
    </source>
</reference>
<dbReference type="InterPro" id="IPR043519">
    <property type="entry name" value="NT_sf"/>
</dbReference>
<dbReference type="SUPFAM" id="SSF47413">
    <property type="entry name" value="lambda repressor-like DNA-binding domains"/>
    <property type="match status" value="1"/>
</dbReference>
<dbReference type="CDD" id="cd05403">
    <property type="entry name" value="NT_KNTase_like"/>
    <property type="match status" value="1"/>
</dbReference>
<evidence type="ECO:0000313" key="11">
    <source>
        <dbReference type="EMBL" id="TFD54550.1"/>
    </source>
</evidence>
<evidence type="ECO:0000256" key="2">
    <source>
        <dbReference type="ARBA" id="ARBA00022649"/>
    </source>
</evidence>
<keyword evidence="12" id="KW-1185">Reference proteome</keyword>
<keyword evidence="6" id="KW-0547">Nucleotide-binding</keyword>
<dbReference type="SUPFAM" id="SSF81301">
    <property type="entry name" value="Nucleotidyltransferase"/>
    <property type="match status" value="1"/>
</dbReference>
<comment type="caution">
    <text evidence="11">The sequence shown here is derived from an EMBL/GenBank/DDBJ whole genome shotgun (WGS) entry which is preliminary data.</text>
</comment>
<keyword evidence="4" id="KW-0548">Nucleotidyltransferase</keyword>
<dbReference type="PANTHER" id="PTHR33571">
    <property type="entry name" value="SSL8005 PROTEIN"/>
    <property type="match status" value="1"/>
</dbReference>
<dbReference type="GO" id="GO:0005524">
    <property type="term" value="F:ATP binding"/>
    <property type="evidence" value="ECO:0007669"/>
    <property type="project" value="UniProtKB-KW"/>
</dbReference>
<evidence type="ECO:0000256" key="5">
    <source>
        <dbReference type="ARBA" id="ARBA00022723"/>
    </source>
</evidence>
<evidence type="ECO:0000259" key="10">
    <source>
        <dbReference type="PROSITE" id="PS50943"/>
    </source>
</evidence>
<dbReference type="InterPro" id="IPR010982">
    <property type="entry name" value="Lambda_DNA-bd_dom_sf"/>
</dbReference>
<dbReference type="AlphaFoldDB" id="A0A4R9A991"/>
<gene>
    <name evidence="11" type="ORF">E3T55_03795</name>
</gene>
<evidence type="ECO:0000256" key="1">
    <source>
        <dbReference type="ARBA" id="ARBA00001946"/>
    </source>
</evidence>
<dbReference type="OrthoDB" id="9803128at2"/>
<protein>
    <submittedName>
        <fullName evidence="11">Helix-turn-helix domain-containing protein</fullName>
    </submittedName>
</protein>
<evidence type="ECO:0000256" key="8">
    <source>
        <dbReference type="ARBA" id="ARBA00022842"/>
    </source>
</evidence>
<dbReference type="InterPro" id="IPR001387">
    <property type="entry name" value="Cro/C1-type_HTH"/>
</dbReference>
<dbReference type="CDD" id="cd00093">
    <property type="entry name" value="HTH_XRE"/>
    <property type="match status" value="1"/>
</dbReference>